<proteinExistence type="predicted"/>
<dbReference type="EMBL" id="QKKF02000377">
    <property type="protein sequence ID" value="RZF49129.1"/>
    <property type="molecule type" value="Genomic_DNA"/>
</dbReference>
<accession>A0A482XV29</accession>
<dbReference type="Proteomes" id="UP000291343">
    <property type="component" value="Unassembled WGS sequence"/>
</dbReference>
<dbReference type="AlphaFoldDB" id="A0A482XV29"/>
<organism evidence="1 2">
    <name type="scientific">Laodelphax striatellus</name>
    <name type="common">Small brown planthopper</name>
    <name type="synonym">Delphax striatella</name>
    <dbReference type="NCBI Taxonomy" id="195883"/>
    <lineage>
        <taxon>Eukaryota</taxon>
        <taxon>Metazoa</taxon>
        <taxon>Ecdysozoa</taxon>
        <taxon>Arthropoda</taxon>
        <taxon>Hexapoda</taxon>
        <taxon>Insecta</taxon>
        <taxon>Pterygota</taxon>
        <taxon>Neoptera</taxon>
        <taxon>Paraneoptera</taxon>
        <taxon>Hemiptera</taxon>
        <taxon>Auchenorrhyncha</taxon>
        <taxon>Fulgoroidea</taxon>
        <taxon>Delphacidae</taxon>
        <taxon>Criomorphinae</taxon>
        <taxon>Laodelphax</taxon>
    </lineage>
</organism>
<reference evidence="1 2" key="1">
    <citation type="journal article" date="2017" name="Gigascience">
        <title>Genome sequence of the small brown planthopper, Laodelphax striatellus.</title>
        <authorList>
            <person name="Zhu J."/>
            <person name="Jiang F."/>
            <person name="Wang X."/>
            <person name="Yang P."/>
            <person name="Bao Y."/>
            <person name="Zhao W."/>
            <person name="Wang W."/>
            <person name="Lu H."/>
            <person name="Wang Q."/>
            <person name="Cui N."/>
            <person name="Li J."/>
            <person name="Chen X."/>
            <person name="Luo L."/>
            <person name="Yu J."/>
            <person name="Kang L."/>
            <person name="Cui F."/>
        </authorList>
    </citation>
    <scope>NUCLEOTIDE SEQUENCE [LARGE SCALE GENOMIC DNA]</scope>
    <source>
        <strain evidence="1">Lst14</strain>
    </source>
</reference>
<protein>
    <submittedName>
        <fullName evidence="1">Uncharacterized protein</fullName>
    </submittedName>
</protein>
<comment type="caution">
    <text evidence="1">The sequence shown here is derived from an EMBL/GenBank/DDBJ whole genome shotgun (WGS) entry which is preliminary data.</text>
</comment>
<sequence>MTLGSRIGVRDEGREFHWMRFAGGHTSSHVNRLLDLELELSPLVSQGHGGDGGAPALLASPPCKRIVVASRHACSEFEIGVFVVVVTVFLDL</sequence>
<keyword evidence="2" id="KW-1185">Reference proteome</keyword>
<name>A0A482XV29_LAOST</name>
<dbReference type="InParanoid" id="A0A482XV29"/>
<evidence type="ECO:0000313" key="2">
    <source>
        <dbReference type="Proteomes" id="UP000291343"/>
    </source>
</evidence>
<evidence type="ECO:0000313" key="1">
    <source>
        <dbReference type="EMBL" id="RZF49129.1"/>
    </source>
</evidence>
<gene>
    <name evidence="1" type="ORF">LSTR_LSTR008415</name>
</gene>